<dbReference type="AlphaFoldDB" id="A0AAN6XI79"/>
<evidence type="ECO:0000313" key="1">
    <source>
        <dbReference type="EMBL" id="KAK4200056.1"/>
    </source>
</evidence>
<reference evidence="1" key="2">
    <citation type="submission" date="2023-05" db="EMBL/GenBank/DDBJ databases">
        <authorList>
            <consortium name="Lawrence Berkeley National Laboratory"/>
            <person name="Steindorff A."/>
            <person name="Hensen N."/>
            <person name="Bonometti L."/>
            <person name="Westerberg I."/>
            <person name="Brannstrom I.O."/>
            <person name="Guillou S."/>
            <person name="Cros-Aarteil S."/>
            <person name="Calhoun S."/>
            <person name="Haridas S."/>
            <person name="Kuo A."/>
            <person name="Mondo S."/>
            <person name="Pangilinan J."/>
            <person name="Riley R."/>
            <person name="Labutti K."/>
            <person name="Andreopoulos B."/>
            <person name="Lipzen A."/>
            <person name="Chen C."/>
            <person name="Yanf M."/>
            <person name="Daum C."/>
            <person name="Ng V."/>
            <person name="Clum A."/>
            <person name="Ohm R."/>
            <person name="Martin F."/>
            <person name="Silar P."/>
            <person name="Natvig D."/>
            <person name="Lalanne C."/>
            <person name="Gautier V."/>
            <person name="Ament-Velasquez S.L."/>
            <person name="Kruys A."/>
            <person name="Hutchinson M.I."/>
            <person name="Powell A.J."/>
            <person name="Barry K."/>
            <person name="Miller A.N."/>
            <person name="Grigoriev I.V."/>
            <person name="Debuchy R."/>
            <person name="Gladieux P."/>
            <person name="Thoren M.H."/>
            <person name="Johannesson H."/>
        </authorList>
    </citation>
    <scope>NUCLEOTIDE SEQUENCE</scope>
    <source>
        <strain evidence="1">CBS 315.58</strain>
    </source>
</reference>
<protein>
    <submittedName>
        <fullName evidence="1">Uncharacterized protein</fullName>
    </submittedName>
</protein>
<accession>A0AAN6XI79</accession>
<reference evidence="1" key="1">
    <citation type="journal article" date="2023" name="Mol. Phylogenet. Evol.">
        <title>Genome-scale phylogeny and comparative genomics of the fungal order Sordariales.</title>
        <authorList>
            <person name="Hensen N."/>
            <person name="Bonometti L."/>
            <person name="Westerberg I."/>
            <person name="Brannstrom I.O."/>
            <person name="Guillou S."/>
            <person name="Cros-Aarteil S."/>
            <person name="Calhoun S."/>
            <person name="Haridas S."/>
            <person name="Kuo A."/>
            <person name="Mondo S."/>
            <person name="Pangilinan J."/>
            <person name="Riley R."/>
            <person name="LaButti K."/>
            <person name="Andreopoulos B."/>
            <person name="Lipzen A."/>
            <person name="Chen C."/>
            <person name="Yan M."/>
            <person name="Daum C."/>
            <person name="Ng V."/>
            <person name="Clum A."/>
            <person name="Steindorff A."/>
            <person name="Ohm R.A."/>
            <person name="Martin F."/>
            <person name="Silar P."/>
            <person name="Natvig D.O."/>
            <person name="Lalanne C."/>
            <person name="Gautier V."/>
            <person name="Ament-Velasquez S.L."/>
            <person name="Kruys A."/>
            <person name="Hutchinson M.I."/>
            <person name="Powell A.J."/>
            <person name="Barry K."/>
            <person name="Miller A.N."/>
            <person name="Grigoriev I.V."/>
            <person name="Debuchy R."/>
            <person name="Gladieux P."/>
            <person name="Hiltunen Thoren M."/>
            <person name="Johannesson H."/>
        </authorList>
    </citation>
    <scope>NUCLEOTIDE SEQUENCE</scope>
    <source>
        <strain evidence="1">CBS 315.58</strain>
    </source>
</reference>
<keyword evidence="2" id="KW-1185">Reference proteome</keyword>
<gene>
    <name evidence="1" type="ORF">QBC40DRAFT_76197</name>
</gene>
<organism evidence="1 2">
    <name type="scientific">Triangularia verruculosa</name>
    <dbReference type="NCBI Taxonomy" id="2587418"/>
    <lineage>
        <taxon>Eukaryota</taxon>
        <taxon>Fungi</taxon>
        <taxon>Dikarya</taxon>
        <taxon>Ascomycota</taxon>
        <taxon>Pezizomycotina</taxon>
        <taxon>Sordariomycetes</taxon>
        <taxon>Sordariomycetidae</taxon>
        <taxon>Sordariales</taxon>
        <taxon>Podosporaceae</taxon>
        <taxon>Triangularia</taxon>
    </lineage>
</organism>
<dbReference type="Proteomes" id="UP001303160">
    <property type="component" value="Unassembled WGS sequence"/>
</dbReference>
<sequence length="77" mass="8431">MPSALLGQRWMTLQECKTFRPVHRLDRPVTEPSPSVVVIVESAGVPDIELLPNIEGAHTAKKAKTKTSTAHRRCGKG</sequence>
<name>A0AAN6XI79_9PEZI</name>
<evidence type="ECO:0000313" key="2">
    <source>
        <dbReference type="Proteomes" id="UP001303160"/>
    </source>
</evidence>
<dbReference type="EMBL" id="MU863924">
    <property type="protein sequence ID" value="KAK4200056.1"/>
    <property type="molecule type" value="Genomic_DNA"/>
</dbReference>
<comment type="caution">
    <text evidence="1">The sequence shown here is derived from an EMBL/GenBank/DDBJ whole genome shotgun (WGS) entry which is preliminary data.</text>
</comment>
<proteinExistence type="predicted"/>